<gene>
    <name evidence="1" type="ORF">ACFPT7_24570</name>
</gene>
<dbReference type="Pfam" id="PF13419">
    <property type="entry name" value="HAD_2"/>
    <property type="match status" value="1"/>
</dbReference>
<dbReference type="InterPro" id="IPR041492">
    <property type="entry name" value="HAD_2"/>
</dbReference>
<keyword evidence="1" id="KW-0378">Hydrolase</keyword>
<dbReference type="RefSeq" id="WP_263341797.1">
    <property type="nucleotide sequence ID" value="NZ_JAGSYH010000008.1"/>
</dbReference>
<sequence>MADSISSTGTPPRVSIREDFLWDAQDAYLFDIDGTLLRSRDRIHFNSFSSSIHEVTGFEVSLTGVVLHGGTDTAILREAFERAGVPLEAWEPQLEAVLDVMRRTVEKRRTEMDLWVMPGVEETLAHLSHRKALLGLATGNLELIGWIKVEEVGLREWFRFGGFSDNFTVRADMIAYAASKAREIKGLDASVCVVGDTPRDIEAARANSLPVIAVATGHYSFDELASLKPDVCATSLKALMETTQSRLNLAYQGGVIA</sequence>
<evidence type="ECO:0000313" key="1">
    <source>
        <dbReference type="EMBL" id="MFC5865503.1"/>
    </source>
</evidence>
<dbReference type="SFLD" id="SFLDG01129">
    <property type="entry name" value="C1.5:_HAD__Beta-PGM__Phosphata"/>
    <property type="match status" value="1"/>
</dbReference>
<dbReference type="InterPro" id="IPR036412">
    <property type="entry name" value="HAD-like_sf"/>
</dbReference>
<organism evidence="1 2">
    <name type="scientific">Acidicapsa dinghuensis</name>
    <dbReference type="NCBI Taxonomy" id="2218256"/>
    <lineage>
        <taxon>Bacteria</taxon>
        <taxon>Pseudomonadati</taxon>
        <taxon>Acidobacteriota</taxon>
        <taxon>Terriglobia</taxon>
        <taxon>Terriglobales</taxon>
        <taxon>Acidobacteriaceae</taxon>
        <taxon>Acidicapsa</taxon>
    </lineage>
</organism>
<dbReference type="SUPFAM" id="SSF56784">
    <property type="entry name" value="HAD-like"/>
    <property type="match status" value="1"/>
</dbReference>
<comment type="caution">
    <text evidence="1">The sequence shown here is derived from an EMBL/GenBank/DDBJ whole genome shotgun (WGS) entry which is preliminary data.</text>
</comment>
<proteinExistence type="predicted"/>
<reference evidence="2" key="1">
    <citation type="journal article" date="2019" name="Int. J. Syst. Evol. Microbiol.">
        <title>The Global Catalogue of Microorganisms (GCM) 10K type strain sequencing project: providing services to taxonomists for standard genome sequencing and annotation.</title>
        <authorList>
            <consortium name="The Broad Institute Genomics Platform"/>
            <consortium name="The Broad Institute Genome Sequencing Center for Infectious Disease"/>
            <person name="Wu L."/>
            <person name="Ma J."/>
        </authorList>
    </citation>
    <scope>NUCLEOTIDE SEQUENCE [LARGE SCALE GENOMIC DNA]</scope>
    <source>
        <strain evidence="2">JCM 4087</strain>
    </source>
</reference>
<name>A0ABW1EN83_9BACT</name>
<dbReference type="Gene3D" id="1.10.150.240">
    <property type="entry name" value="Putative phosphatase, domain 2"/>
    <property type="match status" value="1"/>
</dbReference>
<protein>
    <submittedName>
        <fullName evidence="1">HAD family hydrolase</fullName>
        <ecNumber evidence="1">3.-.-.-</ecNumber>
    </submittedName>
</protein>
<dbReference type="EMBL" id="JBHSPH010000020">
    <property type="protein sequence ID" value="MFC5865503.1"/>
    <property type="molecule type" value="Genomic_DNA"/>
</dbReference>
<dbReference type="InterPro" id="IPR023214">
    <property type="entry name" value="HAD_sf"/>
</dbReference>
<dbReference type="Gene3D" id="3.40.50.1000">
    <property type="entry name" value="HAD superfamily/HAD-like"/>
    <property type="match status" value="1"/>
</dbReference>
<dbReference type="EC" id="3.-.-.-" evidence="1"/>
<dbReference type="GO" id="GO:0016787">
    <property type="term" value="F:hydrolase activity"/>
    <property type="evidence" value="ECO:0007669"/>
    <property type="project" value="UniProtKB-KW"/>
</dbReference>
<dbReference type="PANTHER" id="PTHR43885:SF1">
    <property type="entry name" value="SUPERFAMILY HYDROLASE, PUTATIVE (AFU_ORTHOLOGUE AFUA_4G13290)-RELATED"/>
    <property type="match status" value="1"/>
</dbReference>
<dbReference type="InterPro" id="IPR023198">
    <property type="entry name" value="PGP-like_dom2"/>
</dbReference>
<dbReference type="PANTHER" id="PTHR43885">
    <property type="entry name" value="HALOACID DEHALOGENASE-LIKE HYDROLASE"/>
    <property type="match status" value="1"/>
</dbReference>
<dbReference type="Proteomes" id="UP001596091">
    <property type="component" value="Unassembled WGS sequence"/>
</dbReference>
<keyword evidence="2" id="KW-1185">Reference proteome</keyword>
<evidence type="ECO:0000313" key="2">
    <source>
        <dbReference type="Proteomes" id="UP001596091"/>
    </source>
</evidence>
<dbReference type="SFLD" id="SFLDS00003">
    <property type="entry name" value="Haloacid_Dehalogenase"/>
    <property type="match status" value="1"/>
</dbReference>
<accession>A0ABW1EN83</accession>